<proteinExistence type="predicted"/>
<keyword evidence="2" id="KW-1133">Transmembrane helix</keyword>
<dbReference type="PANTHER" id="PTHR33098">
    <property type="entry name" value="COTTON FIBER (DUF761)"/>
    <property type="match status" value="1"/>
</dbReference>
<dbReference type="EMBL" id="JARAOO010000002">
    <property type="protein sequence ID" value="KAJ7979350.1"/>
    <property type="molecule type" value="Genomic_DNA"/>
</dbReference>
<dbReference type="PANTHER" id="PTHR33098:SF57">
    <property type="entry name" value="DUF4408 DOMAIN PROTEIN"/>
    <property type="match status" value="1"/>
</dbReference>
<feature type="region of interest" description="Disordered" evidence="1">
    <location>
        <begin position="195"/>
        <end position="226"/>
    </location>
</feature>
<accession>A0AAD7QD63</accession>
<organism evidence="4 5">
    <name type="scientific">Quillaja saponaria</name>
    <name type="common">Soap bark tree</name>
    <dbReference type="NCBI Taxonomy" id="32244"/>
    <lineage>
        <taxon>Eukaryota</taxon>
        <taxon>Viridiplantae</taxon>
        <taxon>Streptophyta</taxon>
        <taxon>Embryophyta</taxon>
        <taxon>Tracheophyta</taxon>
        <taxon>Spermatophyta</taxon>
        <taxon>Magnoliopsida</taxon>
        <taxon>eudicotyledons</taxon>
        <taxon>Gunneridae</taxon>
        <taxon>Pentapetalae</taxon>
        <taxon>rosids</taxon>
        <taxon>fabids</taxon>
        <taxon>Fabales</taxon>
        <taxon>Quillajaceae</taxon>
        <taxon>Quillaja</taxon>
    </lineage>
</organism>
<keyword evidence="2" id="KW-0472">Membrane</keyword>
<feature type="domain" description="DUF4408" evidence="3">
    <location>
        <begin position="9"/>
        <end position="40"/>
    </location>
</feature>
<keyword evidence="2" id="KW-0812">Transmembrane</keyword>
<dbReference type="AlphaFoldDB" id="A0AAD7QD63"/>
<dbReference type="Pfam" id="PF14364">
    <property type="entry name" value="DUF4408"/>
    <property type="match status" value="1"/>
</dbReference>
<evidence type="ECO:0000256" key="1">
    <source>
        <dbReference type="SAM" id="MobiDB-lite"/>
    </source>
</evidence>
<keyword evidence="5" id="KW-1185">Reference proteome</keyword>
<dbReference type="Proteomes" id="UP001163823">
    <property type="component" value="Chromosome 2"/>
</dbReference>
<evidence type="ECO:0000313" key="4">
    <source>
        <dbReference type="EMBL" id="KAJ7979350.1"/>
    </source>
</evidence>
<dbReference type="InterPro" id="IPR025520">
    <property type="entry name" value="DUF4408"/>
</dbReference>
<gene>
    <name evidence="4" type="ORF">O6P43_002757</name>
</gene>
<feature type="compositionally biased region" description="Basic and acidic residues" evidence="1">
    <location>
        <begin position="195"/>
        <end position="216"/>
    </location>
</feature>
<evidence type="ECO:0000259" key="3">
    <source>
        <dbReference type="Pfam" id="PF14364"/>
    </source>
</evidence>
<feature type="transmembrane region" description="Helical" evidence="2">
    <location>
        <begin position="12"/>
        <end position="36"/>
    </location>
</feature>
<dbReference type="EMBL" id="JARAOO010000002">
    <property type="protein sequence ID" value="KAJ7979349.1"/>
    <property type="molecule type" value="Genomic_DNA"/>
</dbReference>
<name>A0AAD7QD63_QUISA</name>
<evidence type="ECO:0000256" key="2">
    <source>
        <dbReference type="SAM" id="Phobius"/>
    </source>
</evidence>
<dbReference type="KEGG" id="qsa:O6P43_002757"/>
<sequence length="264" mass="29863">MAALSSITSLFAFLASWVTPTSLFLFLNLVIGTIVLTSRFGTQKRPQQQVESDNSYQLVRAPSLLERVRSINFSHYKFELTDPETEHLQPAEPENLNPYPYPDNSPQHQIARTPSLLERLKSINFPSLYRSDSTNSENNSPHSTETQGSDRDSGQGRGNLVKRSKSETGAESQVGSSEKIKKSISEKSALGFCEKEDKGSTVERRQAVPARTERISSRASETASLGYEEEVDAKADDFINRFKEQLRLQRLDSLLRYREMLRRN</sequence>
<feature type="compositionally biased region" description="Polar residues" evidence="1">
    <location>
        <begin position="130"/>
        <end position="147"/>
    </location>
</feature>
<reference evidence="4" key="1">
    <citation type="journal article" date="2023" name="Science">
        <title>Elucidation of the pathway for biosynthesis of saponin adjuvants from the soapbark tree.</title>
        <authorList>
            <person name="Reed J."/>
            <person name="Orme A."/>
            <person name="El-Demerdash A."/>
            <person name="Owen C."/>
            <person name="Martin L.B.B."/>
            <person name="Misra R.C."/>
            <person name="Kikuchi S."/>
            <person name="Rejzek M."/>
            <person name="Martin A.C."/>
            <person name="Harkess A."/>
            <person name="Leebens-Mack J."/>
            <person name="Louveau T."/>
            <person name="Stephenson M.J."/>
            <person name="Osbourn A."/>
        </authorList>
    </citation>
    <scope>NUCLEOTIDE SEQUENCE</scope>
    <source>
        <strain evidence="4">S10</strain>
    </source>
</reference>
<dbReference type="Pfam" id="PF05553">
    <property type="entry name" value="DUF761"/>
    <property type="match status" value="1"/>
</dbReference>
<dbReference type="InterPro" id="IPR008480">
    <property type="entry name" value="DUF761_pln"/>
</dbReference>
<feature type="region of interest" description="Disordered" evidence="1">
    <location>
        <begin position="128"/>
        <end position="182"/>
    </location>
</feature>
<comment type="caution">
    <text evidence="4">The sequence shown here is derived from an EMBL/GenBank/DDBJ whole genome shotgun (WGS) entry which is preliminary data.</text>
</comment>
<protein>
    <submittedName>
        <fullName evidence="4">DUF4408 domain protein</fullName>
    </submittedName>
</protein>
<evidence type="ECO:0000313" key="5">
    <source>
        <dbReference type="Proteomes" id="UP001163823"/>
    </source>
</evidence>
<feature type="region of interest" description="Disordered" evidence="1">
    <location>
        <begin position="82"/>
        <end position="109"/>
    </location>
</feature>